<dbReference type="EnsemblPlants" id="KRH35496">
    <property type="protein sequence ID" value="KRH35496"/>
    <property type="gene ID" value="GLYMA_10G246100"/>
</dbReference>
<evidence type="ECO:0000313" key="2">
    <source>
        <dbReference type="EMBL" id="KRH35496.1"/>
    </source>
</evidence>
<dbReference type="Gramene" id="KRH35496">
    <property type="protein sequence ID" value="KRH35496"/>
    <property type="gene ID" value="GLYMA_10G246100"/>
</dbReference>
<keyword evidence="1" id="KW-0472">Membrane</keyword>
<keyword evidence="1" id="KW-0812">Transmembrane</keyword>
<sequence>MTLLFKAIILSNLYPFPTLSSCNRRSTHTTVLHFFVHDTYFLIISLIIMFPSWPSLILNAVTVASGAGNFTTPNELEPHLHDHEYMFVTTTSMGTGRTN</sequence>
<evidence type="ECO:0000313" key="4">
    <source>
        <dbReference type="Proteomes" id="UP000008827"/>
    </source>
</evidence>
<accession>A0A0R0I5T3</accession>
<dbReference type="EMBL" id="CM000843">
    <property type="protein sequence ID" value="KRH35496.1"/>
    <property type="molecule type" value="Genomic_DNA"/>
</dbReference>
<reference evidence="2 3" key="1">
    <citation type="journal article" date="2010" name="Nature">
        <title>Genome sequence of the palaeopolyploid soybean.</title>
        <authorList>
            <person name="Schmutz J."/>
            <person name="Cannon S.B."/>
            <person name="Schlueter J."/>
            <person name="Ma J."/>
            <person name="Mitros T."/>
            <person name="Nelson W."/>
            <person name="Hyten D.L."/>
            <person name="Song Q."/>
            <person name="Thelen J.J."/>
            <person name="Cheng J."/>
            <person name="Xu D."/>
            <person name="Hellsten U."/>
            <person name="May G.D."/>
            <person name="Yu Y."/>
            <person name="Sakurai T."/>
            <person name="Umezawa T."/>
            <person name="Bhattacharyya M.K."/>
            <person name="Sandhu D."/>
            <person name="Valliyodan B."/>
            <person name="Lindquist E."/>
            <person name="Peto M."/>
            <person name="Grant D."/>
            <person name="Shu S."/>
            <person name="Goodstein D."/>
            <person name="Barry K."/>
            <person name="Futrell-Griggs M."/>
            <person name="Abernathy B."/>
            <person name="Du J."/>
            <person name="Tian Z."/>
            <person name="Zhu L."/>
            <person name="Gill N."/>
            <person name="Joshi T."/>
            <person name="Libault M."/>
            <person name="Sethuraman A."/>
            <person name="Zhang X.-C."/>
            <person name="Shinozaki K."/>
            <person name="Nguyen H.T."/>
            <person name="Wing R.A."/>
            <person name="Cregan P."/>
            <person name="Specht J."/>
            <person name="Grimwood J."/>
            <person name="Rokhsar D."/>
            <person name="Stacey G."/>
            <person name="Shoemaker R.C."/>
            <person name="Jackson S.A."/>
        </authorList>
    </citation>
    <scope>NUCLEOTIDE SEQUENCE</scope>
    <source>
        <strain evidence="3">cv. Williams 82</strain>
        <tissue evidence="2">Callus</tissue>
    </source>
</reference>
<evidence type="ECO:0000313" key="3">
    <source>
        <dbReference type="EnsemblPlants" id="KRH35496"/>
    </source>
</evidence>
<reference evidence="2" key="3">
    <citation type="submission" date="2018-07" db="EMBL/GenBank/DDBJ databases">
        <title>WGS assembly of Glycine max.</title>
        <authorList>
            <person name="Schmutz J."/>
            <person name="Cannon S."/>
            <person name="Schlueter J."/>
            <person name="Ma J."/>
            <person name="Mitros T."/>
            <person name="Nelson W."/>
            <person name="Hyten D."/>
            <person name="Song Q."/>
            <person name="Thelen J."/>
            <person name="Cheng J."/>
            <person name="Xu D."/>
            <person name="Hellsten U."/>
            <person name="May G."/>
            <person name="Yu Y."/>
            <person name="Sakurai T."/>
            <person name="Umezawa T."/>
            <person name="Bhattacharyya M."/>
            <person name="Sandhu D."/>
            <person name="Valliyodan B."/>
            <person name="Lindquist E."/>
            <person name="Peto M."/>
            <person name="Grant D."/>
            <person name="Shu S."/>
            <person name="Goodstein D."/>
            <person name="Barry K."/>
            <person name="Futrell-Griggs M."/>
            <person name="Abernathy B."/>
            <person name="Du J."/>
            <person name="Tian Z."/>
            <person name="Zhu L."/>
            <person name="Gill N."/>
            <person name="Joshi T."/>
            <person name="Libault M."/>
            <person name="Sethuraman A."/>
            <person name="Zhang X."/>
            <person name="Shinozaki K."/>
            <person name="Nguyen H."/>
            <person name="Wing R."/>
            <person name="Cregan P."/>
            <person name="Specht J."/>
            <person name="Grimwood J."/>
            <person name="Rokhsar D."/>
            <person name="Stacey G."/>
            <person name="Shoemaker R."/>
            <person name="Jackson S."/>
        </authorList>
    </citation>
    <scope>NUCLEOTIDE SEQUENCE</scope>
    <source>
        <tissue evidence="2">Callus</tissue>
    </source>
</reference>
<reference evidence="3" key="2">
    <citation type="submission" date="2018-02" db="UniProtKB">
        <authorList>
            <consortium name="EnsemblPlants"/>
        </authorList>
    </citation>
    <scope>IDENTIFICATION</scope>
    <source>
        <strain evidence="3">Williams 82</strain>
    </source>
</reference>
<proteinExistence type="predicted"/>
<feature type="transmembrane region" description="Helical" evidence="1">
    <location>
        <begin position="31"/>
        <end position="50"/>
    </location>
</feature>
<keyword evidence="1" id="KW-1133">Transmembrane helix</keyword>
<gene>
    <name evidence="2" type="ORF">GLYMA_10G246100</name>
</gene>
<dbReference type="PROSITE" id="PS51257">
    <property type="entry name" value="PROKAR_LIPOPROTEIN"/>
    <property type="match status" value="1"/>
</dbReference>
<organism evidence="2">
    <name type="scientific">Glycine max</name>
    <name type="common">Soybean</name>
    <name type="synonym">Glycine hispida</name>
    <dbReference type="NCBI Taxonomy" id="3847"/>
    <lineage>
        <taxon>Eukaryota</taxon>
        <taxon>Viridiplantae</taxon>
        <taxon>Streptophyta</taxon>
        <taxon>Embryophyta</taxon>
        <taxon>Tracheophyta</taxon>
        <taxon>Spermatophyta</taxon>
        <taxon>Magnoliopsida</taxon>
        <taxon>eudicotyledons</taxon>
        <taxon>Gunneridae</taxon>
        <taxon>Pentapetalae</taxon>
        <taxon>rosids</taxon>
        <taxon>fabids</taxon>
        <taxon>Fabales</taxon>
        <taxon>Fabaceae</taxon>
        <taxon>Papilionoideae</taxon>
        <taxon>50 kb inversion clade</taxon>
        <taxon>NPAAA clade</taxon>
        <taxon>indigoferoid/millettioid clade</taxon>
        <taxon>Phaseoleae</taxon>
        <taxon>Glycine</taxon>
        <taxon>Glycine subgen. Soja</taxon>
    </lineage>
</organism>
<dbReference type="Proteomes" id="UP000008827">
    <property type="component" value="Chromosome 10"/>
</dbReference>
<protein>
    <submittedName>
        <fullName evidence="2 3">Uncharacterized protein</fullName>
    </submittedName>
</protein>
<dbReference type="InParanoid" id="A0A0R0I5T3"/>
<keyword evidence="4" id="KW-1185">Reference proteome</keyword>
<name>A0A0R0I5T3_SOYBN</name>
<evidence type="ECO:0000256" key="1">
    <source>
        <dbReference type="SAM" id="Phobius"/>
    </source>
</evidence>
<dbReference type="AlphaFoldDB" id="A0A0R0I5T3"/>